<dbReference type="AlphaFoldDB" id="A0A383BGT4"/>
<name>A0A383BGT4_9ZZZZ</name>
<protein>
    <submittedName>
        <fullName evidence="1">Uncharacterized protein</fullName>
    </submittedName>
</protein>
<organism evidence="1">
    <name type="scientific">marine metagenome</name>
    <dbReference type="NCBI Taxonomy" id="408172"/>
    <lineage>
        <taxon>unclassified sequences</taxon>
        <taxon>metagenomes</taxon>
        <taxon>ecological metagenomes</taxon>
    </lineage>
</organism>
<sequence length="30" mass="3098">MGHLGCSPFFVWASAGASVWYGVSDSLPAP</sequence>
<reference evidence="1" key="1">
    <citation type="submission" date="2018-05" db="EMBL/GenBank/DDBJ databases">
        <authorList>
            <person name="Lanie J.A."/>
            <person name="Ng W.-L."/>
            <person name="Kazmierczak K.M."/>
            <person name="Andrzejewski T.M."/>
            <person name="Davidsen T.M."/>
            <person name="Wayne K.J."/>
            <person name="Tettelin H."/>
            <person name="Glass J.I."/>
            <person name="Rusch D."/>
            <person name="Podicherti R."/>
            <person name="Tsui H.-C.T."/>
            <person name="Winkler M.E."/>
        </authorList>
    </citation>
    <scope>NUCLEOTIDE SEQUENCE</scope>
</reference>
<evidence type="ECO:0000313" key="1">
    <source>
        <dbReference type="EMBL" id="SVE19132.1"/>
    </source>
</evidence>
<dbReference type="EMBL" id="UINC01200308">
    <property type="protein sequence ID" value="SVE19132.1"/>
    <property type="molecule type" value="Genomic_DNA"/>
</dbReference>
<accession>A0A383BGT4</accession>
<gene>
    <name evidence="1" type="ORF">METZ01_LOCUS471986</name>
</gene>
<proteinExistence type="predicted"/>